<dbReference type="Proteomes" id="UP000268048">
    <property type="component" value="Chromosome"/>
</dbReference>
<accession>A0A3G7TVQ6</accession>
<dbReference type="EMBL" id="CP027753">
    <property type="protein sequence ID" value="AZE51090.1"/>
    <property type="molecule type" value="Genomic_DNA"/>
</dbReference>
<dbReference type="AlphaFoldDB" id="A0A3G7TVQ6"/>
<name>A0A3G7TVQ6_9PSED</name>
<evidence type="ECO:0000313" key="2">
    <source>
        <dbReference type="Proteomes" id="UP000268048"/>
    </source>
</evidence>
<evidence type="ECO:0000313" key="1">
    <source>
        <dbReference type="EMBL" id="AZE51090.1"/>
    </source>
</evidence>
<proteinExistence type="predicted"/>
<organism evidence="1 2">
    <name type="scientific">Pseudomonas chlororaphis</name>
    <dbReference type="NCBI Taxonomy" id="587753"/>
    <lineage>
        <taxon>Bacteria</taxon>
        <taxon>Pseudomonadati</taxon>
        <taxon>Pseudomonadota</taxon>
        <taxon>Gammaproteobacteria</taxon>
        <taxon>Pseudomonadales</taxon>
        <taxon>Pseudomonadaceae</taxon>
        <taxon>Pseudomonas</taxon>
    </lineage>
</organism>
<reference evidence="1 2" key="1">
    <citation type="submission" date="2018-03" db="EMBL/GenBank/DDBJ databases">
        <title>Diversity of phytobeneficial traits revealed by whole-genome analysis of worldwide-isolated phenazine-producing Pseudomonas spp.</title>
        <authorList>
            <person name="Biessy A."/>
            <person name="Novinscak A."/>
            <person name="Blom J."/>
            <person name="Leger G."/>
            <person name="Thomashow L.S."/>
            <person name="Cazorla F.M."/>
            <person name="Josic D."/>
            <person name="Filion M."/>
        </authorList>
    </citation>
    <scope>NUCLEOTIDE SEQUENCE [LARGE SCALE GENOMIC DNA]</scope>
    <source>
        <strain evidence="1 2">B25</strain>
    </source>
</reference>
<protein>
    <submittedName>
        <fullName evidence="1">Uncharacterized protein</fullName>
    </submittedName>
</protein>
<gene>
    <name evidence="1" type="ORF">C4K04_5442</name>
</gene>
<sequence>MHGLNERARDVPSLGLAEEPLARTDIELICREHPFAAETME</sequence>